<dbReference type="KEGG" id="moy:CVS54_01983"/>
<dbReference type="EMBL" id="CP031422">
    <property type="protein sequence ID" value="AZS40644.1"/>
    <property type="molecule type" value="Genomic_DNA"/>
</dbReference>
<gene>
    <name evidence="1" type="ORF">CVS54_01983</name>
</gene>
<organism evidence="1 2">
    <name type="scientific">Microbacterium oxydans</name>
    <dbReference type="NCBI Taxonomy" id="82380"/>
    <lineage>
        <taxon>Bacteria</taxon>
        <taxon>Bacillati</taxon>
        <taxon>Actinomycetota</taxon>
        <taxon>Actinomycetes</taxon>
        <taxon>Micrococcales</taxon>
        <taxon>Microbacteriaceae</taxon>
        <taxon>Microbacterium</taxon>
    </lineage>
</organism>
<dbReference type="RefSeq" id="WP_046747052.1">
    <property type="nucleotide sequence ID" value="NZ_CP031422.1"/>
</dbReference>
<proteinExistence type="predicted"/>
<name>A0A3Q9J5Z2_9MICO</name>
<evidence type="ECO:0000313" key="1">
    <source>
        <dbReference type="EMBL" id="AZS40644.1"/>
    </source>
</evidence>
<accession>A0A3Q9J5Z2</accession>
<protein>
    <submittedName>
        <fullName evidence="1">Uncharacterized protein</fullName>
    </submittedName>
</protein>
<dbReference type="Proteomes" id="UP000274841">
    <property type="component" value="Chromosome"/>
</dbReference>
<reference evidence="1 2" key="1">
    <citation type="submission" date="2018-08" db="EMBL/GenBank/DDBJ databases">
        <title>Microbacterium oxydans strain HG3.</title>
        <authorList>
            <person name="ORTET P."/>
        </authorList>
    </citation>
    <scope>NUCLEOTIDE SEQUENCE [LARGE SCALE GENOMIC DNA]</scope>
    <source>
        <strain evidence="1 2">HG3</strain>
    </source>
</reference>
<sequence>MRRFGPLIVVPEALAVGDPGRNHLRLMPEAVIIRDGVENRGIVPWTGLEQIELDVPTTNFRLPGLTGTVLLGALTALMLSDPGIDPDDGSAKLVVEGETRTVPLSRHHVGGYWTPTVTGAHRLIAHLISHPEQRALLAHPEPLIAVAARLARGSD</sequence>
<evidence type="ECO:0000313" key="2">
    <source>
        <dbReference type="Proteomes" id="UP000274841"/>
    </source>
</evidence>
<dbReference type="AlphaFoldDB" id="A0A3Q9J5Z2"/>